<dbReference type="PANTHER" id="PTHR47966">
    <property type="entry name" value="BETA-SITE APP-CLEAVING ENZYME, ISOFORM A-RELATED"/>
    <property type="match status" value="1"/>
</dbReference>
<feature type="domain" description="Peptidase A1" evidence="4">
    <location>
        <begin position="82"/>
        <end position="422"/>
    </location>
</feature>
<dbReference type="RefSeq" id="XP_049135535.1">
    <property type="nucleotide sequence ID" value="XM_049279578.1"/>
</dbReference>
<dbReference type="AlphaFoldDB" id="A0A9Q8W892"/>
<dbReference type="Pfam" id="PF00026">
    <property type="entry name" value="Asp"/>
    <property type="match status" value="1"/>
</dbReference>
<dbReference type="Proteomes" id="UP000830671">
    <property type="component" value="Chromosome 1"/>
</dbReference>
<name>A0A9Q8W892_9PEZI</name>
<sequence length="439" mass="47302">MNENSSRSPHGERVVDLSGTEMGHPPFTRLHMIAIMQDDGHINFEILNTMSPVTRLFSAAAVASVATAAVLDLGIIVDNGYKVVEFGIGTPAKTFRLLFDTGSSSSWATDSQCLAKGNCNNGSGYDRSGYSINASTSGHYTGESAVIPYLGGDVAGPTVAEKWTIGNFTWDQSFIAANESNWAALAADGFMGLGFSSIIDGGANTVVETLMAENRLDAAKFGIYYGTEAKNTSGVPGDGVLTIGGSREHEYIEGDLVTIPITRVDGTYDVWRSTILKVNGTRTTSNGSVIETETDFDQARVVFDTGAGSITLPTKQNLAVYESIGMNYTKILKGEHIPLCSEFNSSWSFKFTFGDYRYPQTIEIPGDQLARPGFAYRDDACWPPFEDGAQSGFVLIGTPLLRNFYTVWDYGSAANETVIGRFDPTLSFGYLKNKTAAAK</sequence>
<protein>
    <recommendedName>
        <fullName evidence="4">Peptidase A1 domain-containing protein</fullName>
    </recommendedName>
</protein>
<evidence type="ECO:0000256" key="2">
    <source>
        <dbReference type="ARBA" id="ARBA00022750"/>
    </source>
</evidence>
<evidence type="ECO:0000256" key="1">
    <source>
        <dbReference type="ARBA" id="ARBA00007447"/>
    </source>
</evidence>
<evidence type="ECO:0000313" key="6">
    <source>
        <dbReference type="Proteomes" id="UP000830671"/>
    </source>
</evidence>
<reference evidence="5" key="1">
    <citation type="journal article" date="2021" name="Mol. Plant Microbe Interact.">
        <title>Complete Genome Sequence of the Plant-Pathogenic Fungus Colletotrichum lupini.</title>
        <authorList>
            <person name="Baroncelli R."/>
            <person name="Pensec F."/>
            <person name="Da Lio D."/>
            <person name="Boufleur T."/>
            <person name="Vicente I."/>
            <person name="Sarrocco S."/>
            <person name="Picot A."/>
            <person name="Baraldi E."/>
            <person name="Sukno S."/>
            <person name="Thon M."/>
            <person name="Le Floch G."/>
        </authorList>
    </citation>
    <scope>NUCLEOTIDE SEQUENCE</scope>
    <source>
        <strain evidence="5">IMI 504893</strain>
    </source>
</reference>
<dbReference type="GeneID" id="73334588"/>
<keyword evidence="3" id="KW-0645">Protease</keyword>
<evidence type="ECO:0000259" key="4">
    <source>
        <dbReference type="PROSITE" id="PS51767"/>
    </source>
</evidence>
<dbReference type="Gene3D" id="2.40.70.10">
    <property type="entry name" value="Acid Proteases"/>
    <property type="match status" value="2"/>
</dbReference>
<evidence type="ECO:0000313" key="5">
    <source>
        <dbReference type="EMBL" id="UQC73884.1"/>
    </source>
</evidence>
<keyword evidence="3" id="KW-0378">Hydrolase</keyword>
<dbReference type="InterPro" id="IPR001969">
    <property type="entry name" value="Aspartic_peptidase_AS"/>
</dbReference>
<dbReference type="KEGG" id="clup:CLUP02_00531"/>
<dbReference type="SUPFAM" id="SSF50630">
    <property type="entry name" value="Acid proteases"/>
    <property type="match status" value="1"/>
</dbReference>
<keyword evidence="2 3" id="KW-0064">Aspartyl protease</keyword>
<proteinExistence type="inferred from homology"/>
<keyword evidence="6" id="KW-1185">Reference proteome</keyword>
<dbReference type="InterPro" id="IPR034164">
    <property type="entry name" value="Pepsin-like_dom"/>
</dbReference>
<dbReference type="InterPro" id="IPR001461">
    <property type="entry name" value="Aspartic_peptidase_A1"/>
</dbReference>
<dbReference type="InterPro" id="IPR021109">
    <property type="entry name" value="Peptidase_aspartic_dom_sf"/>
</dbReference>
<dbReference type="EMBL" id="CP019471">
    <property type="protein sequence ID" value="UQC73884.1"/>
    <property type="molecule type" value="Genomic_DNA"/>
</dbReference>
<dbReference type="GO" id="GO:0000324">
    <property type="term" value="C:fungal-type vacuole"/>
    <property type="evidence" value="ECO:0007669"/>
    <property type="project" value="TreeGrafter"/>
</dbReference>
<dbReference type="GO" id="GO:0004190">
    <property type="term" value="F:aspartic-type endopeptidase activity"/>
    <property type="evidence" value="ECO:0007669"/>
    <property type="project" value="UniProtKB-KW"/>
</dbReference>
<gene>
    <name evidence="5" type="ORF">CLUP02_00531</name>
</gene>
<organism evidence="5 6">
    <name type="scientific">Colletotrichum lupini</name>
    <dbReference type="NCBI Taxonomy" id="145971"/>
    <lineage>
        <taxon>Eukaryota</taxon>
        <taxon>Fungi</taxon>
        <taxon>Dikarya</taxon>
        <taxon>Ascomycota</taxon>
        <taxon>Pezizomycotina</taxon>
        <taxon>Sordariomycetes</taxon>
        <taxon>Hypocreomycetidae</taxon>
        <taxon>Glomerellales</taxon>
        <taxon>Glomerellaceae</taxon>
        <taxon>Colletotrichum</taxon>
        <taxon>Colletotrichum acutatum species complex</taxon>
    </lineage>
</organism>
<dbReference type="GO" id="GO:0006508">
    <property type="term" value="P:proteolysis"/>
    <property type="evidence" value="ECO:0007669"/>
    <property type="project" value="UniProtKB-KW"/>
</dbReference>
<dbReference type="PROSITE" id="PS51767">
    <property type="entry name" value="PEPTIDASE_A1"/>
    <property type="match status" value="1"/>
</dbReference>
<evidence type="ECO:0000256" key="3">
    <source>
        <dbReference type="RuleBase" id="RU000454"/>
    </source>
</evidence>
<comment type="similarity">
    <text evidence="1 3">Belongs to the peptidase A1 family.</text>
</comment>
<dbReference type="PANTHER" id="PTHR47966:SF68">
    <property type="entry name" value="PEPTIDASE A1 DOMAIN-CONTAINING PROTEIN"/>
    <property type="match status" value="1"/>
</dbReference>
<dbReference type="CDD" id="cd05471">
    <property type="entry name" value="pepsin_like"/>
    <property type="match status" value="1"/>
</dbReference>
<dbReference type="InterPro" id="IPR033121">
    <property type="entry name" value="PEPTIDASE_A1"/>
</dbReference>
<dbReference type="PRINTS" id="PR00792">
    <property type="entry name" value="PEPSIN"/>
</dbReference>
<accession>A0A9Q8W892</accession>
<dbReference type="PROSITE" id="PS00141">
    <property type="entry name" value="ASP_PROTEASE"/>
    <property type="match status" value="1"/>
</dbReference>